<dbReference type="PRINTS" id="PR00725">
    <property type="entry name" value="DADACBPTASE1"/>
</dbReference>
<evidence type="ECO:0000256" key="3">
    <source>
        <dbReference type="ARBA" id="ARBA00012448"/>
    </source>
</evidence>
<keyword evidence="7 16" id="KW-0378">Hydrolase</keyword>
<dbReference type="EC" id="3.4.16.4" evidence="3"/>
<dbReference type="UniPathway" id="UPA00219"/>
<dbReference type="eggNOG" id="COG1686">
    <property type="taxonomic scope" value="Bacteria"/>
</dbReference>
<evidence type="ECO:0000256" key="9">
    <source>
        <dbReference type="ARBA" id="ARBA00022984"/>
    </source>
</evidence>
<comment type="similarity">
    <text evidence="2 14">Belongs to the peptidase S11 family.</text>
</comment>
<evidence type="ECO:0000256" key="5">
    <source>
        <dbReference type="ARBA" id="ARBA00022670"/>
    </source>
</evidence>
<dbReference type="HOGENOM" id="CLU_027070_7_3_9"/>
<evidence type="ECO:0000259" key="15">
    <source>
        <dbReference type="SMART" id="SM00936"/>
    </source>
</evidence>
<accession>A4J8Q2</accession>
<dbReference type="GO" id="GO:0008360">
    <property type="term" value="P:regulation of cell shape"/>
    <property type="evidence" value="ECO:0007669"/>
    <property type="project" value="UniProtKB-KW"/>
</dbReference>
<reference evidence="16 17" key="1">
    <citation type="submission" date="2007-03" db="EMBL/GenBank/DDBJ databases">
        <title>Complete sequence of Desulfotomaculum reducens MI-1.</title>
        <authorList>
            <consortium name="US DOE Joint Genome Institute"/>
            <person name="Copeland A."/>
            <person name="Lucas S."/>
            <person name="Lapidus A."/>
            <person name="Barry K."/>
            <person name="Detter J.C."/>
            <person name="Glavina del Rio T."/>
            <person name="Hammon N."/>
            <person name="Israni S."/>
            <person name="Dalin E."/>
            <person name="Tice H."/>
            <person name="Pitluck S."/>
            <person name="Sims D."/>
            <person name="Brettin T."/>
            <person name="Bruce D."/>
            <person name="Han C."/>
            <person name="Tapia R."/>
            <person name="Schmutz J."/>
            <person name="Larimer F."/>
            <person name="Land M."/>
            <person name="Hauser L."/>
            <person name="Kyrpides N."/>
            <person name="Kim E."/>
            <person name="Tebo B.M."/>
            <person name="Richardson P."/>
        </authorList>
    </citation>
    <scope>NUCLEOTIDE SEQUENCE [LARGE SCALE GENOMIC DNA]</scope>
    <source>
        <strain evidence="16 17">MI-1</strain>
    </source>
</reference>
<evidence type="ECO:0000256" key="13">
    <source>
        <dbReference type="PIRSR" id="PIRSR618044-2"/>
    </source>
</evidence>
<feature type="active site" description="Acyl-ester intermediate" evidence="12">
    <location>
        <position position="89"/>
    </location>
</feature>
<evidence type="ECO:0000256" key="4">
    <source>
        <dbReference type="ARBA" id="ARBA00022645"/>
    </source>
</evidence>
<evidence type="ECO:0000313" key="17">
    <source>
        <dbReference type="Proteomes" id="UP000001556"/>
    </source>
</evidence>
<dbReference type="PANTHER" id="PTHR21581">
    <property type="entry name" value="D-ALANYL-D-ALANINE CARBOXYPEPTIDASE"/>
    <property type="match status" value="1"/>
</dbReference>
<dbReference type="STRING" id="349161.Dred_2952"/>
<dbReference type="KEGG" id="drm:Dred_2952"/>
<evidence type="ECO:0000313" key="16">
    <source>
        <dbReference type="EMBL" id="ABO51455.1"/>
    </source>
</evidence>
<feature type="binding site" evidence="13">
    <location>
        <position position="249"/>
    </location>
    <ligand>
        <name>substrate</name>
    </ligand>
</feature>
<keyword evidence="8" id="KW-0133">Cell shape</keyword>
<dbReference type="Proteomes" id="UP000001556">
    <property type="component" value="Chromosome"/>
</dbReference>
<dbReference type="GO" id="GO:0006508">
    <property type="term" value="P:proteolysis"/>
    <property type="evidence" value="ECO:0007669"/>
    <property type="project" value="UniProtKB-KW"/>
</dbReference>
<dbReference type="InterPro" id="IPR018044">
    <property type="entry name" value="Peptidase_S11"/>
</dbReference>
<dbReference type="GO" id="GO:0009002">
    <property type="term" value="F:serine-type D-Ala-D-Ala carboxypeptidase activity"/>
    <property type="evidence" value="ECO:0007669"/>
    <property type="project" value="UniProtKB-EC"/>
</dbReference>
<keyword evidence="10" id="KW-0961">Cell wall biogenesis/degradation</keyword>
<keyword evidence="9" id="KW-0573">Peptidoglycan synthesis</keyword>
<evidence type="ECO:0000256" key="14">
    <source>
        <dbReference type="RuleBase" id="RU004016"/>
    </source>
</evidence>
<dbReference type="PANTHER" id="PTHR21581:SF33">
    <property type="entry name" value="D-ALANYL-D-ALANINE CARBOXYPEPTIDASE DACB"/>
    <property type="match status" value="1"/>
</dbReference>
<dbReference type="InterPro" id="IPR012907">
    <property type="entry name" value="Peptidase_S11_C"/>
</dbReference>
<dbReference type="AlphaFoldDB" id="A4J8Q2"/>
<dbReference type="Gene3D" id="2.60.410.10">
    <property type="entry name" value="D-Ala-D-Ala carboxypeptidase, C-terminal domain"/>
    <property type="match status" value="1"/>
</dbReference>
<dbReference type="Gene3D" id="3.40.710.10">
    <property type="entry name" value="DD-peptidase/beta-lactamase superfamily"/>
    <property type="match status" value="1"/>
</dbReference>
<name>A4J8Q2_DESRM</name>
<evidence type="ECO:0000256" key="6">
    <source>
        <dbReference type="ARBA" id="ARBA00022729"/>
    </source>
</evidence>
<dbReference type="InterPro" id="IPR037167">
    <property type="entry name" value="Peptidase_S11_C_sf"/>
</dbReference>
<dbReference type="InterPro" id="IPR001967">
    <property type="entry name" value="Peptidase_S11_N"/>
</dbReference>
<evidence type="ECO:0000256" key="10">
    <source>
        <dbReference type="ARBA" id="ARBA00023316"/>
    </source>
</evidence>
<dbReference type="MEROPS" id="S11.004"/>
<proteinExistence type="inferred from homology"/>
<feature type="active site" evidence="12">
    <location>
        <position position="144"/>
    </location>
</feature>
<keyword evidence="4 16" id="KW-0121">Carboxypeptidase</keyword>
<evidence type="ECO:0000256" key="7">
    <source>
        <dbReference type="ARBA" id="ARBA00022801"/>
    </source>
</evidence>
<evidence type="ECO:0000256" key="1">
    <source>
        <dbReference type="ARBA" id="ARBA00004752"/>
    </source>
</evidence>
<dbReference type="SMART" id="SM00936">
    <property type="entry name" value="PBP5_C"/>
    <property type="match status" value="1"/>
</dbReference>
<evidence type="ECO:0000256" key="11">
    <source>
        <dbReference type="ARBA" id="ARBA00034000"/>
    </source>
</evidence>
<dbReference type="SUPFAM" id="SSF56601">
    <property type="entry name" value="beta-lactamase/transpeptidase-like"/>
    <property type="match status" value="1"/>
</dbReference>
<dbReference type="Pfam" id="PF00768">
    <property type="entry name" value="Peptidase_S11"/>
    <property type="match status" value="1"/>
</dbReference>
<comment type="catalytic activity">
    <reaction evidence="11">
        <text>Preferential cleavage: (Ac)2-L-Lys-D-Ala-|-D-Ala. Also transpeptidation of peptidyl-alanyl moieties that are N-acyl substituents of D-alanine.</text>
        <dbReference type="EC" id="3.4.16.4"/>
    </reaction>
</comment>
<keyword evidence="6" id="KW-0732">Signal</keyword>
<dbReference type="GO" id="GO:0071555">
    <property type="term" value="P:cell wall organization"/>
    <property type="evidence" value="ECO:0007669"/>
    <property type="project" value="UniProtKB-KW"/>
</dbReference>
<keyword evidence="5" id="KW-0645">Protease</keyword>
<comment type="pathway">
    <text evidence="1">Cell wall biogenesis; peptidoglycan biosynthesis.</text>
</comment>
<keyword evidence="17" id="KW-1185">Reference proteome</keyword>
<evidence type="ECO:0000256" key="8">
    <source>
        <dbReference type="ARBA" id="ARBA00022960"/>
    </source>
</evidence>
<feature type="active site" description="Proton acceptor" evidence="12">
    <location>
        <position position="92"/>
    </location>
</feature>
<evidence type="ECO:0000256" key="12">
    <source>
        <dbReference type="PIRSR" id="PIRSR618044-1"/>
    </source>
</evidence>
<feature type="domain" description="Peptidase S11 D-Ala-D-Ala carboxypeptidase A C-terminal" evidence="15">
    <location>
        <begin position="296"/>
        <end position="386"/>
    </location>
</feature>
<dbReference type="Pfam" id="PF07943">
    <property type="entry name" value="PBP5_C"/>
    <property type="match status" value="1"/>
</dbReference>
<dbReference type="InterPro" id="IPR012338">
    <property type="entry name" value="Beta-lactam/transpept-like"/>
</dbReference>
<protein>
    <recommendedName>
        <fullName evidence="3">serine-type D-Ala-D-Ala carboxypeptidase</fullName>
        <ecNumber evidence="3">3.4.16.4</ecNumber>
    </recommendedName>
</protein>
<gene>
    <name evidence="16" type="ordered locus">Dred_2952</name>
</gene>
<sequence length="397" mass="43418">MRCRRNLLPSLFLILLFLLINPVVVFGEETKPPNSDVLFLYENLPAVTGTGIFDHDQLVLSAYSALVMDAATGQVLFAKNPHQARAIASTTKIMTALVAIECGNLNSATSVSQRAAGVEGSSVYLKPNEKLTLEQLLYGALMRSGNDACVAIAEQIAVREDIFVGFMNMKARQLGAKNTHFCNSNGLPNDHHYSSAYDLALITRAALKNPVFSRIVSTKTHVIPGTEGKRLLSNTNKMLWSYQGADGVKTGTTNAAGKCLVSSASRDGRRLIAVVLHSDDRWNESIKLLNYGFNRFEQRRVVDAGKTFASVEVRDGVLGRVPITVNRDVVVTVPIDRTGKLEQEVMLERKISAPVFPGQVVGKLQVLVEGQPVGGASLLTLQGTKKIPYYQSVWRRF</sequence>
<evidence type="ECO:0000256" key="2">
    <source>
        <dbReference type="ARBA" id="ARBA00007164"/>
    </source>
</evidence>
<dbReference type="GO" id="GO:0009252">
    <property type="term" value="P:peptidoglycan biosynthetic process"/>
    <property type="evidence" value="ECO:0007669"/>
    <property type="project" value="UniProtKB-UniPathway"/>
</dbReference>
<dbReference type="EMBL" id="CP000612">
    <property type="protein sequence ID" value="ABO51455.1"/>
    <property type="molecule type" value="Genomic_DNA"/>
</dbReference>
<organism evidence="16 17">
    <name type="scientific">Desulforamulus reducens (strain ATCC BAA-1160 / DSM 100696 / MI-1)</name>
    <name type="common">Desulfotomaculum reducens</name>
    <dbReference type="NCBI Taxonomy" id="349161"/>
    <lineage>
        <taxon>Bacteria</taxon>
        <taxon>Bacillati</taxon>
        <taxon>Bacillota</taxon>
        <taxon>Clostridia</taxon>
        <taxon>Eubacteriales</taxon>
        <taxon>Peptococcaceae</taxon>
        <taxon>Desulforamulus</taxon>
    </lineage>
</organism>